<evidence type="ECO:0000259" key="14">
    <source>
        <dbReference type="PROSITE" id="PS51194"/>
    </source>
</evidence>
<keyword evidence="6" id="KW-0067">ATP-binding</keyword>
<evidence type="ECO:0000313" key="15">
    <source>
        <dbReference type="Proteomes" id="UP001652740"/>
    </source>
</evidence>
<evidence type="ECO:0000256" key="10">
    <source>
        <dbReference type="ARBA" id="ARBA00034808"/>
    </source>
</evidence>
<dbReference type="PANTHER" id="PTHR13710:SF152">
    <property type="entry name" value="ATP-DEPENDENT DNA HELICASE Q5"/>
    <property type="match status" value="1"/>
</dbReference>
<dbReference type="InterPro" id="IPR011545">
    <property type="entry name" value="DEAD/DEAH_box_helicase_dom"/>
</dbReference>
<dbReference type="SMART" id="SM00490">
    <property type="entry name" value="HELICc"/>
    <property type="match status" value="1"/>
</dbReference>
<evidence type="ECO:0000256" key="8">
    <source>
        <dbReference type="ARBA" id="ARBA00023242"/>
    </source>
</evidence>
<evidence type="ECO:0000259" key="13">
    <source>
        <dbReference type="PROSITE" id="PS51192"/>
    </source>
</evidence>
<feature type="region of interest" description="Disordered" evidence="12">
    <location>
        <begin position="452"/>
        <end position="498"/>
    </location>
</feature>
<reference evidence="16" key="1">
    <citation type="submission" date="2025-08" db="UniProtKB">
        <authorList>
            <consortium name="RefSeq"/>
        </authorList>
    </citation>
    <scope>IDENTIFICATION</scope>
    <source>
        <tissue evidence="16">Whole larvae</tissue>
    </source>
</reference>
<feature type="compositionally biased region" description="Basic and acidic residues" evidence="12">
    <location>
        <begin position="1058"/>
        <end position="1068"/>
    </location>
</feature>
<evidence type="ECO:0000256" key="6">
    <source>
        <dbReference type="ARBA" id="ARBA00022840"/>
    </source>
</evidence>
<feature type="domain" description="Helicase ATP-binding" evidence="13">
    <location>
        <begin position="27"/>
        <end position="202"/>
    </location>
</feature>
<dbReference type="Pfam" id="PF16124">
    <property type="entry name" value="RecQ_Zn_bind"/>
    <property type="match status" value="1"/>
</dbReference>
<evidence type="ECO:0000256" key="9">
    <source>
        <dbReference type="ARBA" id="ARBA00034617"/>
    </source>
</evidence>
<evidence type="ECO:0000256" key="1">
    <source>
        <dbReference type="ARBA" id="ARBA00004123"/>
    </source>
</evidence>
<gene>
    <name evidence="16" type="primary">LOC113512529</name>
</gene>
<evidence type="ECO:0000256" key="3">
    <source>
        <dbReference type="ARBA" id="ARBA00022741"/>
    </source>
</evidence>
<keyword evidence="3" id="KW-0547">Nucleotide-binding</keyword>
<feature type="compositionally biased region" description="Basic residues" evidence="12">
    <location>
        <begin position="863"/>
        <end position="874"/>
    </location>
</feature>
<dbReference type="InterPro" id="IPR014001">
    <property type="entry name" value="Helicase_ATP-bd"/>
</dbReference>
<comment type="subcellular location">
    <subcellularLocation>
        <location evidence="1">Nucleus</location>
    </subcellularLocation>
</comment>
<evidence type="ECO:0000256" key="2">
    <source>
        <dbReference type="ARBA" id="ARBA00005446"/>
    </source>
</evidence>
<evidence type="ECO:0000256" key="5">
    <source>
        <dbReference type="ARBA" id="ARBA00022806"/>
    </source>
</evidence>
<dbReference type="NCBIfam" id="TIGR00614">
    <property type="entry name" value="recQ_fam"/>
    <property type="match status" value="1"/>
</dbReference>
<dbReference type="PANTHER" id="PTHR13710">
    <property type="entry name" value="DNA HELICASE RECQ FAMILY MEMBER"/>
    <property type="match status" value="1"/>
</dbReference>
<dbReference type="Gene3D" id="3.40.50.300">
    <property type="entry name" value="P-loop containing nucleotide triphosphate hydrolases"/>
    <property type="match status" value="2"/>
</dbReference>
<dbReference type="InterPro" id="IPR027417">
    <property type="entry name" value="P-loop_NTPase"/>
</dbReference>
<keyword evidence="8" id="KW-0539">Nucleus</keyword>
<dbReference type="GeneID" id="113512529"/>
<feature type="region of interest" description="Disordered" evidence="12">
    <location>
        <begin position="1047"/>
        <end position="1072"/>
    </location>
</feature>
<feature type="region of interest" description="Disordered" evidence="12">
    <location>
        <begin position="669"/>
        <end position="696"/>
    </location>
</feature>
<dbReference type="PROSITE" id="PS51194">
    <property type="entry name" value="HELICASE_CTER"/>
    <property type="match status" value="1"/>
</dbReference>
<feature type="compositionally biased region" description="Basic and acidic residues" evidence="12">
    <location>
        <begin position="673"/>
        <end position="696"/>
    </location>
</feature>
<organism evidence="15 16">
    <name type="scientific">Galleria mellonella</name>
    <name type="common">Greater wax moth</name>
    <dbReference type="NCBI Taxonomy" id="7137"/>
    <lineage>
        <taxon>Eukaryota</taxon>
        <taxon>Metazoa</taxon>
        <taxon>Ecdysozoa</taxon>
        <taxon>Arthropoda</taxon>
        <taxon>Hexapoda</taxon>
        <taxon>Insecta</taxon>
        <taxon>Pterygota</taxon>
        <taxon>Neoptera</taxon>
        <taxon>Endopterygota</taxon>
        <taxon>Lepidoptera</taxon>
        <taxon>Glossata</taxon>
        <taxon>Ditrysia</taxon>
        <taxon>Pyraloidea</taxon>
        <taxon>Pyralidae</taxon>
        <taxon>Galleriinae</taxon>
        <taxon>Galleria</taxon>
    </lineage>
</organism>
<protein>
    <recommendedName>
        <fullName evidence="10">DNA 3'-5' helicase</fullName>
        <ecNumber evidence="10">5.6.2.4</ecNumber>
    </recommendedName>
</protein>
<comment type="catalytic activity">
    <reaction evidence="11">
        <text>ATP + H2O = ADP + phosphate + H(+)</text>
        <dbReference type="Rhea" id="RHEA:13065"/>
        <dbReference type="ChEBI" id="CHEBI:15377"/>
        <dbReference type="ChEBI" id="CHEBI:15378"/>
        <dbReference type="ChEBI" id="CHEBI:30616"/>
        <dbReference type="ChEBI" id="CHEBI:43474"/>
        <dbReference type="ChEBI" id="CHEBI:456216"/>
    </reaction>
</comment>
<feature type="domain" description="Helicase C-terminal" evidence="14">
    <location>
        <begin position="227"/>
        <end position="393"/>
    </location>
</feature>
<dbReference type="Proteomes" id="UP001652740">
    <property type="component" value="Unplaced"/>
</dbReference>
<accession>A0ABM3MXZ2</accession>
<feature type="region of interest" description="Disordered" evidence="12">
    <location>
        <begin position="834"/>
        <end position="892"/>
    </location>
</feature>
<comment type="catalytic activity">
    <reaction evidence="9">
        <text>Couples ATP hydrolysis with the unwinding of duplex DNA by translocating in the 3'-5' direction.</text>
        <dbReference type="EC" id="5.6.2.4"/>
    </reaction>
</comment>
<dbReference type="Pfam" id="PF08236">
    <property type="entry name" value="SRI"/>
    <property type="match status" value="1"/>
</dbReference>
<name>A0ABM3MXZ2_GALME</name>
<keyword evidence="5" id="KW-0347">Helicase</keyword>
<dbReference type="Pfam" id="PF00270">
    <property type="entry name" value="DEAD"/>
    <property type="match status" value="1"/>
</dbReference>
<dbReference type="Pfam" id="PF00271">
    <property type="entry name" value="Helicase_C"/>
    <property type="match status" value="1"/>
</dbReference>
<dbReference type="PROSITE" id="PS51192">
    <property type="entry name" value="HELICASE_ATP_BIND_1"/>
    <property type="match status" value="1"/>
</dbReference>
<dbReference type="RefSeq" id="XP_052756213.1">
    <property type="nucleotide sequence ID" value="XM_052900253.1"/>
</dbReference>
<dbReference type="InterPro" id="IPR004589">
    <property type="entry name" value="DNA_helicase_ATP-dep_RecQ"/>
</dbReference>
<comment type="similarity">
    <text evidence="2">Belongs to the helicase family. RecQ subfamily.</text>
</comment>
<keyword evidence="4" id="KW-0378">Hydrolase</keyword>
<evidence type="ECO:0000256" key="4">
    <source>
        <dbReference type="ARBA" id="ARBA00022801"/>
    </source>
</evidence>
<evidence type="ECO:0000256" key="11">
    <source>
        <dbReference type="ARBA" id="ARBA00049360"/>
    </source>
</evidence>
<sequence length="1170" mass="133125">MDNISEKLNHYFGHRKFKSELQEQAVRAIARGVHDVYVSMPTGSGKSLCFQLPAMLQDNKVAIVFSPLLALIKDQIDHLTKLKISAESINSKMSSKDRERVLNDLRSMKPNTRFLYVTPEQAATGTFKSLIEHLVKYKKISYVVVDEAHCVSEWGHDFRPDYLKLGVLREQYKSIPWVALTATASAEVANDILSNLKLLQPVAKYKTPSFRKNLFYDVIYQNCIEDEIDHLLEFLKKCLGEDGNVKPKDKNAAIVYCRTRDQTEDIANMLTKKGLKSFAYHGGMKSSDRISVQEQWSRGEYACVCATISFGMGVDKASVRAVAHWGIAQNVAAYYQESGRAGRDGKPAFCRIYYCLRERNAVDFLLKTELGRAKTPEQKKRCQNAYKSFEIMVKYCEDVNRVFGRCRHKMFAEYFGEEAPACRGRCDACADERGVRRALQQHQRRAMTAQLARGGFALPPDTDDLYGGGRCGQQRETESYYSVDSGDSDGENSRRRVAEETKSLILKEFANRKKNIEKDKDKRHHDDAESAKYSKCKAASSTGTKVNGLTVAGREGYLSLLTDALNNNLQNMENIDVPNKPLSRRDVEQCAVELEYEIFSTTTVISLYRRSMSKLISSIKTCKDHIFPQLKMFVPNKHNTLSEFVKEFESQKSQSKHRGFVTASQLENANLDGKNEARPLSKADKETKRKANSFKRDPLQQTKLQSFFKKKPNECTMSSTEESEEDSNLIIDLCNENEHDNTTLKLEESMDSENNHNNTTLKINDIDTNTVRKSEVKTYVINITLQGVPSTENNKVNNNNNIHNKLFDKTKILKSSKNINSTAKRKIKALFGDSSESDIETEQKISKNSENKNHEVNYEHLSKNKRSHHKRHKSDKYDKRKNESIQTEKDTKDLKQKEASLVFGDLSGSDSDDQLIIDECTVQSDDVMKVKTDDESHIKVTELNDEKIEEDYKLSVEADKVLETLKQFSEIPKTDQCNNITSIIANNGNLALDVNNVIQNTALSKETDDVSQKQKEFSEAKSISENNTEVIKCDTIKSSYILKEHKASKHRSSLNKSNSERHISKKLESSSAKTKLTHRTLKLKKDATINKAEKVDLAELVVKLLMPYYKKKKINSRDLFKITARHIVHQLLAIQVTEEAAIDMLLKKAFSKDFKIENENDLAIKLDLSK</sequence>
<dbReference type="SUPFAM" id="SSF52540">
    <property type="entry name" value="P-loop containing nucleoside triphosphate hydrolases"/>
    <property type="match status" value="1"/>
</dbReference>
<dbReference type="CDD" id="cd18794">
    <property type="entry name" value="SF2_C_RecQ"/>
    <property type="match status" value="1"/>
</dbReference>
<dbReference type="InterPro" id="IPR013257">
    <property type="entry name" value="SRI"/>
</dbReference>
<keyword evidence="7" id="KW-0238">DNA-binding</keyword>
<dbReference type="PROSITE" id="PS00690">
    <property type="entry name" value="DEAH_ATP_HELICASE"/>
    <property type="match status" value="1"/>
</dbReference>
<dbReference type="InterPro" id="IPR001650">
    <property type="entry name" value="Helicase_C-like"/>
</dbReference>
<dbReference type="SMART" id="SM00487">
    <property type="entry name" value="DEXDc"/>
    <property type="match status" value="1"/>
</dbReference>
<dbReference type="InterPro" id="IPR002464">
    <property type="entry name" value="DNA/RNA_helicase_DEAH_CS"/>
</dbReference>
<dbReference type="InterPro" id="IPR032284">
    <property type="entry name" value="RecQ_Zn-bd"/>
</dbReference>
<feature type="compositionally biased region" description="Basic and acidic residues" evidence="12">
    <location>
        <begin position="841"/>
        <end position="862"/>
    </location>
</feature>
<feature type="compositionally biased region" description="Basic and acidic residues" evidence="12">
    <location>
        <begin position="875"/>
        <end position="892"/>
    </location>
</feature>
<keyword evidence="15" id="KW-1185">Reference proteome</keyword>
<evidence type="ECO:0000256" key="7">
    <source>
        <dbReference type="ARBA" id="ARBA00023125"/>
    </source>
</evidence>
<evidence type="ECO:0000313" key="16">
    <source>
        <dbReference type="RefSeq" id="XP_052756213.1"/>
    </source>
</evidence>
<proteinExistence type="inferred from homology"/>
<dbReference type="EC" id="5.6.2.4" evidence="10"/>
<evidence type="ECO:0000256" key="12">
    <source>
        <dbReference type="SAM" id="MobiDB-lite"/>
    </source>
</evidence>
<dbReference type="Gene3D" id="6.10.250.3140">
    <property type="match status" value="1"/>
</dbReference>